<comment type="subcellular location">
    <subcellularLocation>
        <location evidence="1">Membrane</location>
        <topology evidence="1">Multi-pass membrane protein</topology>
    </subcellularLocation>
</comment>
<evidence type="ECO:0000256" key="4">
    <source>
        <dbReference type="ARBA" id="ARBA00022801"/>
    </source>
</evidence>
<dbReference type="Gene3D" id="1.20.1540.10">
    <property type="entry name" value="Rhomboid-like"/>
    <property type="match status" value="1"/>
</dbReference>
<organism evidence="10 11">
    <name type="scientific">[Actinobacillus] rossii</name>
    <dbReference type="NCBI Taxonomy" id="123820"/>
    <lineage>
        <taxon>Bacteria</taxon>
        <taxon>Pseudomonadati</taxon>
        <taxon>Pseudomonadota</taxon>
        <taxon>Gammaproteobacteria</taxon>
        <taxon>Pasteurellales</taxon>
        <taxon>Pasteurellaceae</taxon>
    </lineage>
</organism>
<evidence type="ECO:0000313" key="10">
    <source>
        <dbReference type="EMBL" id="SUT88772.1"/>
    </source>
</evidence>
<dbReference type="Proteomes" id="UP000254649">
    <property type="component" value="Unassembled WGS sequence"/>
</dbReference>
<evidence type="ECO:0000256" key="7">
    <source>
        <dbReference type="SAM" id="Phobius"/>
    </source>
</evidence>
<dbReference type="SUPFAM" id="SSF144091">
    <property type="entry name" value="Rhomboid-like"/>
    <property type="match status" value="1"/>
</dbReference>
<reference evidence="10 11" key="1">
    <citation type="submission" date="2018-06" db="EMBL/GenBank/DDBJ databases">
        <authorList>
            <consortium name="Pathogen Informatics"/>
            <person name="Doyle S."/>
        </authorList>
    </citation>
    <scope>NUCLEOTIDE SEQUENCE [LARGE SCALE GENOMIC DNA]</scope>
    <source>
        <strain evidence="10 11">NCTC10801</strain>
    </source>
</reference>
<feature type="transmembrane region" description="Helical" evidence="7">
    <location>
        <begin position="264"/>
        <end position="282"/>
    </location>
</feature>
<dbReference type="InterPro" id="IPR022764">
    <property type="entry name" value="Peptidase_S54_rhomboid_dom"/>
</dbReference>
<dbReference type="OrthoDB" id="9778341at2"/>
<feature type="transmembrane region" description="Helical" evidence="7">
    <location>
        <begin position="106"/>
        <end position="125"/>
    </location>
</feature>
<sequence length="283" mass="31957">MQCLMRSHIPQLIMVFRDYLRGKYDVELILREEINASGDTELCAYFDGNSPKFAMVQEEAELFLQDPFDERYQQASWENGDTLTVHHHLEKPSLSGYLLAWNSAKFTTFLTALCAIIFAFEWFGYEQQILELFHYPADSSEKNEFWRYISHSLAHLSPLHILFNLSWWWIFAGAIERHFGSFKLIGLFLVAAIMSGMVQNWVSGPAFFGLSGVVYAVMGFVFAVDKFGVTKGTVLPEGFFTMLMVGIAFGFVSPLIGIEMGNSAHISGLIAGLALGFLQAKVR</sequence>
<dbReference type="Pfam" id="PF01694">
    <property type="entry name" value="Rhomboid"/>
    <property type="match status" value="1"/>
</dbReference>
<feature type="domain" description="Peptidase S54 rhomboid" evidence="8">
    <location>
        <begin position="143"/>
        <end position="279"/>
    </location>
</feature>
<dbReference type="Pfam" id="PF12122">
    <property type="entry name" value="Rhomboid_N"/>
    <property type="match status" value="1"/>
</dbReference>
<feature type="transmembrane region" description="Helical" evidence="7">
    <location>
        <begin position="182"/>
        <end position="201"/>
    </location>
</feature>
<evidence type="ECO:0000256" key="3">
    <source>
        <dbReference type="ARBA" id="ARBA00022692"/>
    </source>
</evidence>
<protein>
    <submittedName>
        <fullName evidence="10">Rhomboid family protein</fullName>
        <ecNumber evidence="10">3.4.21.105</ecNumber>
    </submittedName>
</protein>
<dbReference type="InterPro" id="IPR050925">
    <property type="entry name" value="Rhomboid_protease_S54"/>
</dbReference>
<evidence type="ECO:0000256" key="5">
    <source>
        <dbReference type="ARBA" id="ARBA00022989"/>
    </source>
</evidence>
<keyword evidence="5 7" id="KW-1133">Transmembrane helix</keyword>
<evidence type="ECO:0000313" key="11">
    <source>
        <dbReference type="Proteomes" id="UP000254649"/>
    </source>
</evidence>
<dbReference type="InterPro" id="IPR035952">
    <property type="entry name" value="Rhomboid-like_sf"/>
</dbReference>
<feature type="transmembrane region" description="Helical" evidence="7">
    <location>
        <begin position="239"/>
        <end position="258"/>
    </location>
</feature>
<evidence type="ECO:0000256" key="1">
    <source>
        <dbReference type="ARBA" id="ARBA00004141"/>
    </source>
</evidence>
<dbReference type="PANTHER" id="PTHR43731:SF14">
    <property type="entry name" value="PRESENILIN-ASSOCIATED RHOMBOID-LIKE PROTEIN, MITOCHONDRIAL"/>
    <property type="match status" value="1"/>
</dbReference>
<accession>A0A380TPK2</accession>
<feature type="domain" description="Peptidase S54 GlpG peptidase N-terminal" evidence="9">
    <location>
        <begin position="1"/>
        <end position="84"/>
    </location>
</feature>
<dbReference type="EMBL" id="UFRQ01000003">
    <property type="protein sequence ID" value="SUT88772.1"/>
    <property type="molecule type" value="Genomic_DNA"/>
</dbReference>
<evidence type="ECO:0000259" key="9">
    <source>
        <dbReference type="Pfam" id="PF12122"/>
    </source>
</evidence>
<evidence type="ECO:0000256" key="6">
    <source>
        <dbReference type="ARBA" id="ARBA00023136"/>
    </source>
</evidence>
<evidence type="ECO:0000256" key="2">
    <source>
        <dbReference type="ARBA" id="ARBA00009045"/>
    </source>
</evidence>
<dbReference type="PANTHER" id="PTHR43731">
    <property type="entry name" value="RHOMBOID PROTEASE"/>
    <property type="match status" value="1"/>
</dbReference>
<dbReference type="GO" id="GO:0016020">
    <property type="term" value="C:membrane"/>
    <property type="evidence" value="ECO:0007669"/>
    <property type="project" value="UniProtKB-SubCell"/>
</dbReference>
<gene>
    <name evidence="10" type="primary">glpG</name>
    <name evidence="10" type="ORF">NCTC10801_00628</name>
</gene>
<proteinExistence type="inferred from homology"/>
<dbReference type="GO" id="GO:0004252">
    <property type="term" value="F:serine-type endopeptidase activity"/>
    <property type="evidence" value="ECO:0007669"/>
    <property type="project" value="InterPro"/>
</dbReference>
<keyword evidence="4 10" id="KW-0378">Hydrolase</keyword>
<keyword evidence="3 7" id="KW-0812">Transmembrane</keyword>
<name>A0A380TPK2_9PAST</name>
<dbReference type="AlphaFoldDB" id="A0A380TPK2"/>
<feature type="transmembrane region" description="Helical" evidence="7">
    <location>
        <begin position="145"/>
        <end position="170"/>
    </location>
</feature>
<keyword evidence="11" id="KW-1185">Reference proteome</keyword>
<feature type="transmembrane region" description="Helical" evidence="7">
    <location>
        <begin position="207"/>
        <end position="227"/>
    </location>
</feature>
<evidence type="ECO:0000259" key="8">
    <source>
        <dbReference type="Pfam" id="PF01694"/>
    </source>
</evidence>
<dbReference type="InterPro" id="IPR022732">
    <property type="entry name" value="Peptidase_S54_GlpG_N"/>
</dbReference>
<keyword evidence="6 7" id="KW-0472">Membrane</keyword>
<dbReference type="EC" id="3.4.21.105" evidence="10"/>
<comment type="similarity">
    <text evidence="2">Belongs to the peptidase S54 family.</text>
</comment>